<accession>A0A1T4TB92</accession>
<evidence type="ECO:0000313" key="7">
    <source>
        <dbReference type="Proteomes" id="UP000190092"/>
    </source>
</evidence>
<feature type="transmembrane region" description="Helical" evidence="5">
    <location>
        <begin position="64"/>
        <end position="90"/>
    </location>
</feature>
<keyword evidence="7" id="KW-1185">Reference proteome</keyword>
<dbReference type="InterPro" id="IPR007300">
    <property type="entry name" value="CidB/LrgB"/>
</dbReference>
<gene>
    <name evidence="6" type="ORF">SAMN02745126_05937</name>
</gene>
<keyword evidence="4 5" id="KW-0472">Membrane</keyword>
<dbReference type="PANTHER" id="PTHR30249:SF0">
    <property type="entry name" value="PLASTIDAL GLYCOLATE_GLYCERATE TRANSLOCATOR 1, CHLOROPLASTIC"/>
    <property type="match status" value="1"/>
</dbReference>
<dbReference type="Proteomes" id="UP000190092">
    <property type="component" value="Unassembled WGS sequence"/>
</dbReference>
<keyword evidence="2 5" id="KW-0812">Transmembrane</keyword>
<evidence type="ECO:0000256" key="2">
    <source>
        <dbReference type="ARBA" id="ARBA00022692"/>
    </source>
</evidence>
<dbReference type="PANTHER" id="PTHR30249">
    <property type="entry name" value="PUTATIVE SEROTONIN TRANSPORTER"/>
    <property type="match status" value="1"/>
</dbReference>
<evidence type="ECO:0000256" key="5">
    <source>
        <dbReference type="SAM" id="Phobius"/>
    </source>
</evidence>
<proteinExistence type="predicted"/>
<sequence>MSEPFYKLWVYLAAGPLVWLTATLIAYQIGRYLQARTRGNPAANPVLIAVILLVLLLARTDVPYAQYFAGAQFVHFLLGTATVALGLPLWREAAMLRRHIGPLLLSIAGGSVTAAGTAVVVAWALGASRATLLSLAPKSVTTPIAMGITEKLGGIPSLTAVLVILTGVLGAIIATWVLDTAGIRDWRARGLAAGTVAHGIGTARAYQVNPTAGAYAGLAMGVNGLLTAIVLPYAARWL</sequence>
<dbReference type="OrthoDB" id="9811701at2"/>
<keyword evidence="3 5" id="KW-1133">Transmembrane helix</keyword>
<dbReference type="GO" id="GO:0016020">
    <property type="term" value="C:membrane"/>
    <property type="evidence" value="ECO:0007669"/>
    <property type="project" value="UniProtKB-SubCell"/>
</dbReference>
<dbReference type="STRING" id="225324.SAMN02745126_05937"/>
<comment type="subcellular location">
    <subcellularLocation>
        <location evidence="1">Membrane</location>
        <topology evidence="1">Multi-pass membrane protein</topology>
    </subcellularLocation>
</comment>
<evidence type="ECO:0000256" key="1">
    <source>
        <dbReference type="ARBA" id="ARBA00004141"/>
    </source>
</evidence>
<dbReference type="RefSeq" id="WP_085937676.1">
    <property type="nucleotide sequence ID" value="NZ_FUWJ01000015.1"/>
</dbReference>
<evidence type="ECO:0000256" key="3">
    <source>
        <dbReference type="ARBA" id="ARBA00022989"/>
    </source>
</evidence>
<feature type="transmembrane region" description="Helical" evidence="5">
    <location>
        <begin position="41"/>
        <end position="58"/>
    </location>
</feature>
<organism evidence="6 7">
    <name type="scientific">Enhydrobacter aerosaccus</name>
    <dbReference type="NCBI Taxonomy" id="225324"/>
    <lineage>
        <taxon>Bacteria</taxon>
        <taxon>Pseudomonadati</taxon>
        <taxon>Pseudomonadota</taxon>
        <taxon>Alphaproteobacteria</taxon>
        <taxon>Hyphomicrobiales</taxon>
        <taxon>Enhydrobacter</taxon>
    </lineage>
</organism>
<feature type="transmembrane region" description="Helical" evidence="5">
    <location>
        <begin position="6"/>
        <end position="29"/>
    </location>
</feature>
<feature type="transmembrane region" description="Helical" evidence="5">
    <location>
        <begin position="102"/>
        <end position="125"/>
    </location>
</feature>
<feature type="transmembrane region" description="Helical" evidence="5">
    <location>
        <begin position="212"/>
        <end position="235"/>
    </location>
</feature>
<reference evidence="7" key="1">
    <citation type="submission" date="2017-02" db="EMBL/GenBank/DDBJ databases">
        <authorList>
            <person name="Varghese N."/>
            <person name="Submissions S."/>
        </authorList>
    </citation>
    <scope>NUCLEOTIDE SEQUENCE [LARGE SCALE GENOMIC DNA]</scope>
    <source>
        <strain evidence="7">ATCC 27094</strain>
    </source>
</reference>
<dbReference type="Pfam" id="PF04172">
    <property type="entry name" value="LrgB"/>
    <property type="match status" value="1"/>
</dbReference>
<feature type="transmembrane region" description="Helical" evidence="5">
    <location>
        <begin position="155"/>
        <end position="178"/>
    </location>
</feature>
<evidence type="ECO:0000256" key="4">
    <source>
        <dbReference type="ARBA" id="ARBA00023136"/>
    </source>
</evidence>
<protein>
    <submittedName>
        <fullName evidence="6">TIGR00659 family protein</fullName>
    </submittedName>
</protein>
<name>A0A1T4TB92_9HYPH</name>
<evidence type="ECO:0000313" key="6">
    <source>
        <dbReference type="EMBL" id="SKA37667.1"/>
    </source>
</evidence>
<dbReference type="AlphaFoldDB" id="A0A1T4TB92"/>
<dbReference type="EMBL" id="FUWJ01000015">
    <property type="protein sequence ID" value="SKA37667.1"/>
    <property type="molecule type" value="Genomic_DNA"/>
</dbReference>